<dbReference type="GO" id="GO:0003755">
    <property type="term" value="F:peptidyl-prolyl cis-trans isomerase activity"/>
    <property type="evidence" value="ECO:0007669"/>
    <property type="project" value="InterPro"/>
</dbReference>
<dbReference type="Gene3D" id="2.40.100.10">
    <property type="entry name" value="Cyclophilin-like"/>
    <property type="match status" value="2"/>
</dbReference>
<dbReference type="PANTHER" id="PTHR11071:SF561">
    <property type="entry name" value="PEPTIDYL-PROLYL CIS-TRANS ISOMERASE D-RELATED"/>
    <property type="match status" value="1"/>
</dbReference>
<evidence type="ECO:0000313" key="4">
    <source>
        <dbReference type="EMBL" id="KAF7135046.1"/>
    </source>
</evidence>
<organism evidence="4 5">
    <name type="scientific">Rhododendron simsii</name>
    <name type="common">Sims's rhododendron</name>
    <dbReference type="NCBI Taxonomy" id="118357"/>
    <lineage>
        <taxon>Eukaryota</taxon>
        <taxon>Viridiplantae</taxon>
        <taxon>Streptophyta</taxon>
        <taxon>Embryophyta</taxon>
        <taxon>Tracheophyta</taxon>
        <taxon>Spermatophyta</taxon>
        <taxon>Magnoliopsida</taxon>
        <taxon>eudicotyledons</taxon>
        <taxon>Gunneridae</taxon>
        <taxon>Pentapetalae</taxon>
        <taxon>asterids</taxon>
        <taxon>Ericales</taxon>
        <taxon>Ericaceae</taxon>
        <taxon>Ericoideae</taxon>
        <taxon>Rhodoreae</taxon>
        <taxon>Rhododendron</taxon>
    </lineage>
</organism>
<dbReference type="PROSITE" id="PS50072">
    <property type="entry name" value="CSA_PPIASE_2"/>
    <property type="match status" value="1"/>
</dbReference>
<feature type="domain" description="PPIase cyclophilin-type" evidence="3">
    <location>
        <begin position="300"/>
        <end position="388"/>
    </location>
</feature>
<dbReference type="Proteomes" id="UP000626092">
    <property type="component" value="Unassembled WGS sequence"/>
</dbReference>
<feature type="region of interest" description="Disordered" evidence="2">
    <location>
        <begin position="186"/>
        <end position="233"/>
    </location>
</feature>
<evidence type="ECO:0000313" key="5">
    <source>
        <dbReference type="Proteomes" id="UP000626092"/>
    </source>
</evidence>
<sequence length="388" mass="42353">MPLPLSTALSFYAAASLLRHHLFALSPPPPPLLCHRAASAFSSPSASSSTASLWSGARDNSDGEMKSGGSAPSGNKSTASCCLAIFVWGWVIRKPVELLTPFVRLHFDLRVGMICLETSGDRLETVAQSWSMVSRDLDEACTSIFLSSNRSKGLTYPVGSSSPGAQQFIVVVGEEEKESKVLARSDAMEVKENEDSTEKIDENVDELQEERAEETKQHRASTSREAMEKETEVNEIEKKIEENVDELKEEEEGRCGCFCQPCRACTTIQILSPTGPKAQILSLGENKSVDKVEEVTQKVYFDVEIGGKPTSRFVMGLFGKTVPKTAENFRALCTGGDFTQGDWLGGESIYGDENFELKHSSSGVISMASRGHDANLSQFFFTTKQTSS</sequence>
<dbReference type="Pfam" id="PF00160">
    <property type="entry name" value="Pro_isomerase"/>
    <property type="match status" value="1"/>
</dbReference>
<dbReference type="SUPFAM" id="SSF50891">
    <property type="entry name" value="Cyclophilin-like"/>
    <property type="match status" value="1"/>
</dbReference>
<proteinExistence type="inferred from homology"/>
<dbReference type="AlphaFoldDB" id="A0A834GMW9"/>
<feature type="compositionally biased region" description="Low complexity" evidence="2">
    <location>
        <begin position="42"/>
        <end position="57"/>
    </location>
</feature>
<reference evidence="4" key="1">
    <citation type="submission" date="2019-11" db="EMBL/GenBank/DDBJ databases">
        <authorList>
            <person name="Liu Y."/>
            <person name="Hou J."/>
            <person name="Li T.-Q."/>
            <person name="Guan C.-H."/>
            <person name="Wu X."/>
            <person name="Wu H.-Z."/>
            <person name="Ling F."/>
            <person name="Zhang R."/>
            <person name="Shi X.-G."/>
            <person name="Ren J.-P."/>
            <person name="Chen E.-F."/>
            <person name="Sun J.-M."/>
        </authorList>
    </citation>
    <scope>NUCLEOTIDE SEQUENCE</scope>
    <source>
        <strain evidence="4">Adult_tree_wgs_1</strain>
        <tissue evidence="4">Leaves</tissue>
    </source>
</reference>
<protein>
    <recommendedName>
        <fullName evidence="3">PPIase cyclophilin-type domain-containing protein</fullName>
    </recommendedName>
</protein>
<name>A0A834GMW9_RHOSS</name>
<comment type="caution">
    <text evidence="4">The sequence shown here is derived from an EMBL/GenBank/DDBJ whole genome shotgun (WGS) entry which is preliminary data.</text>
</comment>
<feature type="compositionally biased region" description="Basic and acidic residues" evidence="2">
    <location>
        <begin position="186"/>
        <end position="202"/>
    </location>
</feature>
<dbReference type="EMBL" id="WJXA01000008">
    <property type="protein sequence ID" value="KAF7135046.1"/>
    <property type="molecule type" value="Genomic_DNA"/>
</dbReference>
<comment type="similarity">
    <text evidence="1">Belongs to the cyclophilin-type PPIase family.</text>
</comment>
<dbReference type="GO" id="GO:0006457">
    <property type="term" value="P:protein folding"/>
    <property type="evidence" value="ECO:0007669"/>
    <property type="project" value="TreeGrafter"/>
</dbReference>
<accession>A0A834GMW9</accession>
<dbReference type="InterPro" id="IPR002130">
    <property type="entry name" value="Cyclophilin-type_PPIase_dom"/>
</dbReference>
<dbReference type="GO" id="GO:0005737">
    <property type="term" value="C:cytoplasm"/>
    <property type="evidence" value="ECO:0007669"/>
    <property type="project" value="TreeGrafter"/>
</dbReference>
<evidence type="ECO:0000259" key="3">
    <source>
        <dbReference type="PROSITE" id="PS50072"/>
    </source>
</evidence>
<evidence type="ECO:0000256" key="2">
    <source>
        <dbReference type="SAM" id="MobiDB-lite"/>
    </source>
</evidence>
<dbReference type="PANTHER" id="PTHR11071">
    <property type="entry name" value="PEPTIDYL-PROLYL CIS-TRANS ISOMERASE"/>
    <property type="match status" value="1"/>
</dbReference>
<dbReference type="InterPro" id="IPR029000">
    <property type="entry name" value="Cyclophilin-like_dom_sf"/>
</dbReference>
<evidence type="ECO:0000256" key="1">
    <source>
        <dbReference type="ARBA" id="ARBA00007365"/>
    </source>
</evidence>
<keyword evidence="5" id="KW-1185">Reference proteome</keyword>
<dbReference type="GO" id="GO:0016018">
    <property type="term" value="F:cyclosporin A binding"/>
    <property type="evidence" value="ECO:0007669"/>
    <property type="project" value="TreeGrafter"/>
</dbReference>
<feature type="region of interest" description="Disordered" evidence="2">
    <location>
        <begin position="42"/>
        <end position="77"/>
    </location>
</feature>
<gene>
    <name evidence="4" type="ORF">RHSIM_Rhsim08G0211100</name>
</gene>